<evidence type="ECO:0000313" key="2">
    <source>
        <dbReference type="EMBL" id="PBK90134.1"/>
    </source>
</evidence>
<evidence type="ECO:0000313" key="3">
    <source>
        <dbReference type="Proteomes" id="UP000217790"/>
    </source>
</evidence>
<gene>
    <name evidence="2" type="ORF">ARMGADRAFT_1083024</name>
</gene>
<evidence type="ECO:0000256" key="1">
    <source>
        <dbReference type="SAM" id="MobiDB-lite"/>
    </source>
</evidence>
<dbReference type="InParanoid" id="A0A2H3D8N7"/>
<feature type="region of interest" description="Disordered" evidence="1">
    <location>
        <begin position="1"/>
        <end position="90"/>
    </location>
</feature>
<dbReference type="STRING" id="47427.A0A2H3D8N7"/>
<organism evidence="2 3">
    <name type="scientific">Armillaria gallica</name>
    <name type="common">Bulbous honey fungus</name>
    <name type="synonym">Armillaria bulbosa</name>
    <dbReference type="NCBI Taxonomy" id="47427"/>
    <lineage>
        <taxon>Eukaryota</taxon>
        <taxon>Fungi</taxon>
        <taxon>Dikarya</taxon>
        <taxon>Basidiomycota</taxon>
        <taxon>Agaricomycotina</taxon>
        <taxon>Agaricomycetes</taxon>
        <taxon>Agaricomycetidae</taxon>
        <taxon>Agaricales</taxon>
        <taxon>Marasmiineae</taxon>
        <taxon>Physalacriaceae</taxon>
        <taxon>Armillaria</taxon>
    </lineage>
</organism>
<dbReference type="OrthoDB" id="3056403at2759"/>
<keyword evidence="3" id="KW-1185">Reference proteome</keyword>
<accession>A0A2H3D8N7</accession>
<feature type="compositionally biased region" description="Basic and acidic residues" evidence="1">
    <location>
        <begin position="76"/>
        <end position="85"/>
    </location>
</feature>
<protein>
    <recommendedName>
        <fullName evidence="4">Retrotransposon gag domain-containing protein</fullName>
    </recommendedName>
</protein>
<dbReference type="EMBL" id="KZ293666">
    <property type="protein sequence ID" value="PBK90134.1"/>
    <property type="molecule type" value="Genomic_DNA"/>
</dbReference>
<dbReference type="AlphaFoldDB" id="A0A2H3D8N7"/>
<dbReference type="OMA" id="IDNSHEW"/>
<dbReference type="Proteomes" id="UP000217790">
    <property type="component" value="Unassembled WGS sequence"/>
</dbReference>
<name>A0A2H3D8N7_ARMGA</name>
<feature type="compositionally biased region" description="Basic and acidic residues" evidence="1">
    <location>
        <begin position="34"/>
        <end position="48"/>
    </location>
</feature>
<proteinExistence type="predicted"/>
<reference evidence="3" key="1">
    <citation type="journal article" date="2017" name="Nat. Ecol. Evol.">
        <title>Genome expansion and lineage-specific genetic innovations in the forest pathogenic fungi Armillaria.</title>
        <authorList>
            <person name="Sipos G."/>
            <person name="Prasanna A.N."/>
            <person name="Walter M.C."/>
            <person name="O'Connor E."/>
            <person name="Balint B."/>
            <person name="Krizsan K."/>
            <person name="Kiss B."/>
            <person name="Hess J."/>
            <person name="Varga T."/>
            <person name="Slot J."/>
            <person name="Riley R."/>
            <person name="Boka B."/>
            <person name="Rigling D."/>
            <person name="Barry K."/>
            <person name="Lee J."/>
            <person name="Mihaltcheva S."/>
            <person name="LaButti K."/>
            <person name="Lipzen A."/>
            <person name="Waldron R."/>
            <person name="Moloney N.M."/>
            <person name="Sperisen C."/>
            <person name="Kredics L."/>
            <person name="Vagvoelgyi C."/>
            <person name="Patrignani A."/>
            <person name="Fitzpatrick D."/>
            <person name="Nagy I."/>
            <person name="Doyle S."/>
            <person name="Anderson J.B."/>
            <person name="Grigoriev I.V."/>
            <person name="Gueldener U."/>
            <person name="Muensterkoetter M."/>
            <person name="Nagy L.G."/>
        </authorList>
    </citation>
    <scope>NUCLEOTIDE SEQUENCE [LARGE SCALE GENOMIC DNA]</scope>
    <source>
        <strain evidence="3">Ar21-2</strain>
    </source>
</reference>
<sequence>MVPDQGIAFDKNNNPWIKPTDDSSPGEHSPPSQKLDDWKGNHGRRDNEPPLGPQQGRCSSGPPDDDEGSDSSSNNRSDHGRRDSFTPRFTLRGVSMAPMTSWSLENKAKHMERKFQQIVEFIKQNLEHKLSIPDGAKGTRLDVKNMKKYDGTASREILWEWLRSVVFSYCTSQLGGPDRDEEQVLILDMLLEGWAKMWFQLKITKPGVPKPLFVKIIINLYIRFIHDSALQDARDAFRAVRWDDEDNTVQGWKDTIQQLIDDMDVAPDEYAVKVKFMFGLPPPIRNGVFADKLSVEYNDLEELYQSTLDIEYALRAEH</sequence>
<evidence type="ECO:0008006" key="4">
    <source>
        <dbReference type="Google" id="ProtNLM"/>
    </source>
</evidence>